<evidence type="ECO:0000313" key="2">
    <source>
        <dbReference type="EMBL" id="RLE11678.1"/>
    </source>
</evidence>
<dbReference type="PANTHER" id="PTHR43155:SF2">
    <property type="entry name" value="CYCLIC DI-GMP PHOSPHODIESTERASE PA4108"/>
    <property type="match status" value="1"/>
</dbReference>
<dbReference type="SUPFAM" id="SSF55781">
    <property type="entry name" value="GAF domain-like"/>
    <property type="match status" value="2"/>
</dbReference>
<dbReference type="Gene3D" id="3.30.450.40">
    <property type="match status" value="2"/>
</dbReference>
<accession>A0A662DA08</accession>
<dbReference type="Proteomes" id="UP000267654">
    <property type="component" value="Unassembled WGS sequence"/>
</dbReference>
<dbReference type="AlphaFoldDB" id="A0A662DA08"/>
<dbReference type="InterPro" id="IPR003607">
    <property type="entry name" value="HD/PDEase_dom"/>
</dbReference>
<feature type="domain" description="HD-GYP" evidence="1">
    <location>
        <begin position="318"/>
        <end position="513"/>
    </location>
</feature>
<protein>
    <recommendedName>
        <fullName evidence="1">HD-GYP domain-containing protein</fullName>
    </recommendedName>
</protein>
<evidence type="ECO:0000259" key="1">
    <source>
        <dbReference type="PROSITE" id="PS51832"/>
    </source>
</evidence>
<name>A0A662DA08_UNCAE</name>
<reference evidence="2 3" key="1">
    <citation type="submission" date="2018-06" db="EMBL/GenBank/DDBJ databases">
        <title>Extensive metabolic versatility and redundancy in microbially diverse, dynamic hydrothermal sediments.</title>
        <authorList>
            <person name="Dombrowski N."/>
            <person name="Teske A."/>
            <person name="Baker B.J."/>
        </authorList>
    </citation>
    <scope>NUCLEOTIDE SEQUENCE [LARGE SCALE GENOMIC DNA]</scope>
    <source>
        <strain evidence="2">B19_G9</strain>
    </source>
</reference>
<proteinExistence type="predicted"/>
<comment type="caution">
    <text evidence="2">The sequence shown here is derived from an EMBL/GenBank/DDBJ whole genome shotgun (WGS) entry which is preliminary data.</text>
</comment>
<dbReference type="NCBIfam" id="TIGR00277">
    <property type="entry name" value="HDIG"/>
    <property type="match status" value="1"/>
</dbReference>
<dbReference type="PROSITE" id="PS51832">
    <property type="entry name" value="HD_GYP"/>
    <property type="match status" value="1"/>
</dbReference>
<dbReference type="Pfam" id="PF13487">
    <property type="entry name" value="HD_5"/>
    <property type="match status" value="1"/>
</dbReference>
<dbReference type="SMART" id="SM00065">
    <property type="entry name" value="GAF"/>
    <property type="match status" value="2"/>
</dbReference>
<dbReference type="EMBL" id="QMQB01000222">
    <property type="protein sequence ID" value="RLE11678.1"/>
    <property type="molecule type" value="Genomic_DNA"/>
</dbReference>
<gene>
    <name evidence="2" type="ORF">DRI96_05810</name>
</gene>
<sequence>MKNKNEIVQRFIDLITSSKEVKVVVENFLDLFRDFFHYSSWAVLILDEDTDQFNFLIRENISIDNMYEIKSLIEEGIVDWTIERETPVFVPLNGKNLHFLVVPLKVNRIKVGVVVVICSIRESHLMQEKIDLFSSLSRQLAFFIDNSRLRKKLKHKKKEKVILTRLSQIVNSTQSVDELLRFVLDLILEETESEYGFILKLAKGSISPWISSRISLSKIKGCPFSPEKGAVGYIVSTGRPLIIDDYKKDVRFSKSGEFTHLLPSTALGIPMKIRGEKIGVLFICNKSPFYTNYDLDTALTVTAYTSMAVKNRFLYDDLRQSFLETVRSLIQAIEAKDKYTSGHSRMVTKYSLSIGRYLKLSAKDMEMIKFCGLLHDIGKIGISESILGKPSSLTKREYELIKRHPVIGEQIVRQINFLKDGLPLIRHHHERYDGKGYPDGLSGNNIPLLARILSVADAFDAMTSDRPYRKAMSVKDAIQELIKGKGTQFDPKIVDVFCRILEEKRFNLSFLEMPVL</sequence>
<dbReference type="Pfam" id="PF13185">
    <property type="entry name" value="GAF_2"/>
    <property type="match status" value="1"/>
</dbReference>
<evidence type="ECO:0000313" key="3">
    <source>
        <dbReference type="Proteomes" id="UP000267654"/>
    </source>
</evidence>
<dbReference type="InterPro" id="IPR003018">
    <property type="entry name" value="GAF"/>
</dbReference>
<dbReference type="InterPro" id="IPR006675">
    <property type="entry name" value="HDIG_dom"/>
</dbReference>
<dbReference type="PANTHER" id="PTHR43155">
    <property type="entry name" value="CYCLIC DI-GMP PHOSPHODIESTERASE PA4108-RELATED"/>
    <property type="match status" value="1"/>
</dbReference>
<dbReference type="InterPro" id="IPR037522">
    <property type="entry name" value="HD_GYP_dom"/>
</dbReference>
<dbReference type="Gene3D" id="1.10.3210.10">
    <property type="entry name" value="Hypothetical protein af1432"/>
    <property type="match status" value="1"/>
</dbReference>
<dbReference type="CDD" id="cd00077">
    <property type="entry name" value="HDc"/>
    <property type="match status" value="1"/>
</dbReference>
<dbReference type="InterPro" id="IPR029016">
    <property type="entry name" value="GAF-like_dom_sf"/>
</dbReference>
<organism evidence="2 3">
    <name type="scientific">Aerophobetes bacterium</name>
    <dbReference type="NCBI Taxonomy" id="2030807"/>
    <lineage>
        <taxon>Bacteria</taxon>
        <taxon>Candidatus Aerophobota</taxon>
    </lineage>
</organism>
<dbReference type="SUPFAM" id="SSF109604">
    <property type="entry name" value="HD-domain/PDEase-like"/>
    <property type="match status" value="1"/>
</dbReference>
<dbReference type="SMART" id="SM00471">
    <property type="entry name" value="HDc"/>
    <property type="match status" value="1"/>
</dbReference>